<dbReference type="GO" id="GO:0046677">
    <property type="term" value="P:response to antibiotic"/>
    <property type="evidence" value="ECO:0007669"/>
    <property type="project" value="InterPro"/>
</dbReference>
<comment type="similarity">
    <text evidence="1">Belongs to the antibiotic N-acetyltransferase family.</text>
</comment>
<dbReference type="PANTHER" id="PTHR11104:SF0">
    <property type="entry name" value="SPBETA PROPHAGE-DERIVED AMINOGLYCOSIDE N(3')-ACETYLTRANSFERASE-LIKE PROTEIN YOKD"/>
    <property type="match status" value="1"/>
</dbReference>
<protein>
    <submittedName>
        <fullName evidence="4">Aminoglycoside acetyltransferase</fullName>
    </submittedName>
</protein>
<dbReference type="GO" id="GO:0008080">
    <property type="term" value="F:N-acetyltransferase activity"/>
    <property type="evidence" value="ECO:0007669"/>
    <property type="project" value="InterPro"/>
</dbReference>
<evidence type="ECO:0000256" key="3">
    <source>
        <dbReference type="ARBA" id="ARBA00023315"/>
    </source>
</evidence>
<dbReference type="Proteomes" id="UP001149163">
    <property type="component" value="Unassembled WGS sequence"/>
</dbReference>
<accession>A0A9W9LIL3</accession>
<dbReference type="InterPro" id="IPR028345">
    <property type="entry name" value="Antibiotic_NAT-like"/>
</dbReference>
<gene>
    <name evidence="4" type="ORF">N7482_008493</name>
</gene>
<dbReference type="PANTHER" id="PTHR11104">
    <property type="entry name" value="AMINOGLYCOSIDE N3-ACETYLTRANSFERASE"/>
    <property type="match status" value="1"/>
</dbReference>
<keyword evidence="5" id="KW-1185">Reference proteome</keyword>
<dbReference type="SUPFAM" id="SSF110710">
    <property type="entry name" value="TTHA0583/YokD-like"/>
    <property type="match status" value="1"/>
</dbReference>
<sequence length="267" mass="28904">MGPLAVKGHLCTRQSLADDLRRLGIKQGDIILLHSSLSSLGWVCGGAEAVVLAFLDAIGNTGTLVVPTQSGDNSDPREWKHPPVPPEWHQVIRESIPAYDPQTTRTRGMGVIAETVRTWPNAIRSAHPQTSFTAIGHHAAESVSGHALDCRFGENSPLARLEALNARVVLLGVGFESCTAFHLAECRLPASLESNSFAVTTLKGREWMTVEDTVVSGDMFDSLGSDFEKEMRVARQTVGGAPTYLFPLREAVEFAGSWLKDHHPTSA</sequence>
<keyword evidence="2" id="KW-0808">Transferase</keyword>
<reference evidence="4" key="2">
    <citation type="journal article" date="2023" name="IMA Fungus">
        <title>Comparative genomic study of the Penicillium genus elucidates a diverse pangenome and 15 lateral gene transfer events.</title>
        <authorList>
            <person name="Petersen C."/>
            <person name="Sorensen T."/>
            <person name="Nielsen M.R."/>
            <person name="Sondergaard T.E."/>
            <person name="Sorensen J.L."/>
            <person name="Fitzpatrick D.A."/>
            <person name="Frisvad J.C."/>
            <person name="Nielsen K.L."/>
        </authorList>
    </citation>
    <scope>NUCLEOTIDE SEQUENCE</scope>
    <source>
        <strain evidence="4">IBT 26290</strain>
    </source>
</reference>
<dbReference type="EMBL" id="JAPQKN010000006">
    <property type="protein sequence ID" value="KAJ5157393.1"/>
    <property type="molecule type" value="Genomic_DNA"/>
</dbReference>
<dbReference type="Pfam" id="PF02522">
    <property type="entry name" value="Antibiotic_NAT"/>
    <property type="match status" value="1"/>
</dbReference>
<evidence type="ECO:0000256" key="2">
    <source>
        <dbReference type="ARBA" id="ARBA00022679"/>
    </source>
</evidence>
<reference evidence="4" key="1">
    <citation type="submission" date="2022-11" db="EMBL/GenBank/DDBJ databases">
        <authorList>
            <person name="Petersen C."/>
        </authorList>
    </citation>
    <scope>NUCLEOTIDE SEQUENCE</scope>
    <source>
        <strain evidence="4">IBT 26290</strain>
    </source>
</reference>
<comment type="caution">
    <text evidence="4">The sequence shown here is derived from an EMBL/GenBank/DDBJ whole genome shotgun (WGS) entry which is preliminary data.</text>
</comment>
<proteinExistence type="inferred from homology"/>
<evidence type="ECO:0000313" key="4">
    <source>
        <dbReference type="EMBL" id="KAJ5157393.1"/>
    </source>
</evidence>
<dbReference type="AlphaFoldDB" id="A0A9W9LIL3"/>
<dbReference type="InterPro" id="IPR003679">
    <property type="entry name" value="Amioglycoside_AcTrfase"/>
</dbReference>
<evidence type="ECO:0000313" key="5">
    <source>
        <dbReference type="Proteomes" id="UP001149163"/>
    </source>
</evidence>
<organism evidence="4 5">
    <name type="scientific">Penicillium canariense</name>
    <dbReference type="NCBI Taxonomy" id="189055"/>
    <lineage>
        <taxon>Eukaryota</taxon>
        <taxon>Fungi</taxon>
        <taxon>Dikarya</taxon>
        <taxon>Ascomycota</taxon>
        <taxon>Pezizomycotina</taxon>
        <taxon>Eurotiomycetes</taxon>
        <taxon>Eurotiomycetidae</taxon>
        <taxon>Eurotiales</taxon>
        <taxon>Aspergillaceae</taxon>
        <taxon>Penicillium</taxon>
    </lineage>
</organism>
<dbReference type="OrthoDB" id="9987540at2759"/>
<dbReference type="GeneID" id="81429793"/>
<keyword evidence="3" id="KW-0012">Acyltransferase</keyword>
<evidence type="ECO:0000256" key="1">
    <source>
        <dbReference type="ARBA" id="ARBA00006383"/>
    </source>
</evidence>
<dbReference type="RefSeq" id="XP_056540382.1">
    <property type="nucleotide sequence ID" value="XM_056690617.1"/>
</dbReference>
<name>A0A9W9LIL3_9EURO</name>